<accession>B6IHM7</accession>
<gene>
    <name evidence="1" type="ORF">CBG25917</name>
    <name evidence="1" type="ORF">CBG_25917</name>
</gene>
<proteinExistence type="predicted"/>
<dbReference type="CTD" id="68917399"/>
<dbReference type="GeneID" id="68917399"/>
<organism evidence="1 2">
    <name type="scientific">Caenorhabditis briggsae</name>
    <dbReference type="NCBI Taxonomy" id="6238"/>
    <lineage>
        <taxon>Eukaryota</taxon>
        <taxon>Metazoa</taxon>
        <taxon>Ecdysozoa</taxon>
        <taxon>Nematoda</taxon>
        <taxon>Chromadorea</taxon>
        <taxon>Rhabditida</taxon>
        <taxon>Rhabditina</taxon>
        <taxon>Rhabditomorpha</taxon>
        <taxon>Rhabditoidea</taxon>
        <taxon>Rhabditidae</taxon>
        <taxon>Peloderinae</taxon>
        <taxon>Caenorhabditis</taxon>
    </lineage>
</organism>
<reference evidence="1 2" key="2">
    <citation type="journal article" date="2011" name="PLoS Genet.">
        <title>Caenorhabditis briggsae recombinant inbred line genotypes reveal inter-strain incompatibility and the evolution of recombination.</title>
        <authorList>
            <person name="Ross J.A."/>
            <person name="Koboldt D.C."/>
            <person name="Staisch J.E."/>
            <person name="Chamberlin H.M."/>
            <person name="Gupta B.P."/>
            <person name="Miller R.D."/>
            <person name="Baird S.E."/>
            <person name="Haag E.S."/>
        </authorList>
    </citation>
    <scope>NUCLEOTIDE SEQUENCE [LARGE SCALE GENOMIC DNA]</scope>
    <source>
        <strain evidence="1 2">AF16</strain>
    </source>
</reference>
<protein>
    <submittedName>
        <fullName evidence="1">Protein CBG25917</fullName>
    </submittedName>
</protein>
<evidence type="ECO:0000313" key="2">
    <source>
        <dbReference type="Proteomes" id="UP000008549"/>
    </source>
</evidence>
<reference evidence="1 2" key="1">
    <citation type="journal article" date="2003" name="PLoS Biol.">
        <title>The genome sequence of Caenorhabditis briggsae: a platform for comparative genomics.</title>
        <authorList>
            <person name="Stein L.D."/>
            <person name="Bao Z."/>
            <person name="Blasiar D."/>
            <person name="Blumenthal T."/>
            <person name="Brent M.R."/>
            <person name="Chen N."/>
            <person name="Chinwalla A."/>
            <person name="Clarke L."/>
            <person name="Clee C."/>
            <person name="Coghlan A."/>
            <person name="Coulson A."/>
            <person name="D'Eustachio P."/>
            <person name="Fitch D.H."/>
            <person name="Fulton L.A."/>
            <person name="Fulton R.E."/>
            <person name="Griffiths-Jones S."/>
            <person name="Harris T.W."/>
            <person name="Hillier L.W."/>
            <person name="Kamath R."/>
            <person name="Kuwabara P.E."/>
            <person name="Mardis E.R."/>
            <person name="Marra M.A."/>
            <person name="Miner T.L."/>
            <person name="Minx P."/>
            <person name="Mullikin J.C."/>
            <person name="Plumb R.W."/>
            <person name="Rogers J."/>
            <person name="Schein J.E."/>
            <person name="Sohrmann M."/>
            <person name="Spieth J."/>
            <person name="Stajich J.E."/>
            <person name="Wei C."/>
            <person name="Willey D."/>
            <person name="Wilson R.K."/>
            <person name="Durbin R."/>
            <person name="Waterston R.H."/>
        </authorList>
    </citation>
    <scope>NUCLEOTIDE SEQUENCE [LARGE SCALE GENOMIC DNA]</scope>
    <source>
        <strain evidence="1 2">AF16</strain>
    </source>
</reference>
<dbReference type="HOGENOM" id="CLU_3299875_0_0_1"/>
<sequence>MNVKGLLLENSRYLFQLQNSTVFRNGNELQFPIERGQTGH</sequence>
<dbReference type="InParanoid" id="B6IHM7"/>
<dbReference type="EMBL" id="HE601459">
    <property type="protein sequence ID" value="CAR99428.1"/>
    <property type="molecule type" value="Genomic_DNA"/>
</dbReference>
<dbReference type="AlphaFoldDB" id="B6IHM7"/>
<name>B6IHM7_CAEBR</name>
<dbReference type="KEGG" id="cbr:CBG_25917"/>
<dbReference type="RefSeq" id="XP_045098991.1">
    <property type="nucleotide sequence ID" value="XM_045244297.1"/>
</dbReference>
<dbReference type="Proteomes" id="UP000008549">
    <property type="component" value="Unassembled WGS sequence"/>
</dbReference>
<keyword evidence="2" id="KW-1185">Reference proteome</keyword>
<evidence type="ECO:0000313" key="1">
    <source>
        <dbReference type="EMBL" id="CAR99428.1"/>
    </source>
</evidence>